<protein>
    <recommendedName>
        <fullName evidence="2">SnoaL-like domain-containing protein</fullName>
    </recommendedName>
</protein>
<gene>
    <name evidence="1" type="ORF">OHA22_49900</name>
</gene>
<evidence type="ECO:0000313" key="1">
    <source>
        <dbReference type="EMBL" id="WTT23107.1"/>
    </source>
</evidence>
<sequence length="93" mass="10260">MTATDNTAVVLRHFESFRAGDVEAAMALLDEQVVWWGSGRPNQYPSAGNHDKAQVIQMLSRVGQVMPNGLDIKILHTREYLATIHAVDVLATN</sequence>
<proteinExistence type="predicted"/>
<dbReference type="SUPFAM" id="SSF54427">
    <property type="entry name" value="NTF2-like"/>
    <property type="match status" value="1"/>
</dbReference>
<dbReference type="Gene3D" id="3.10.450.50">
    <property type="match status" value="1"/>
</dbReference>
<evidence type="ECO:0008006" key="2">
    <source>
        <dbReference type="Google" id="ProtNLM"/>
    </source>
</evidence>
<dbReference type="EMBL" id="CP108222">
    <property type="protein sequence ID" value="WTT23107.1"/>
    <property type="molecule type" value="Genomic_DNA"/>
</dbReference>
<dbReference type="AlphaFoldDB" id="A0AAU2AFF8"/>
<organism evidence="1">
    <name type="scientific">Streptomyces sp. NBC_00093</name>
    <dbReference type="NCBI Taxonomy" id="2975649"/>
    <lineage>
        <taxon>Bacteria</taxon>
        <taxon>Bacillati</taxon>
        <taxon>Actinomycetota</taxon>
        <taxon>Actinomycetes</taxon>
        <taxon>Kitasatosporales</taxon>
        <taxon>Streptomycetaceae</taxon>
        <taxon>Streptomyces</taxon>
    </lineage>
</organism>
<name>A0AAU2AFF8_9ACTN</name>
<dbReference type="InterPro" id="IPR032710">
    <property type="entry name" value="NTF2-like_dom_sf"/>
</dbReference>
<accession>A0AAU2AFF8</accession>
<reference evidence="1" key="1">
    <citation type="submission" date="2022-10" db="EMBL/GenBank/DDBJ databases">
        <title>The complete genomes of actinobacterial strains from the NBC collection.</title>
        <authorList>
            <person name="Joergensen T.S."/>
            <person name="Alvarez Arevalo M."/>
            <person name="Sterndorff E.B."/>
            <person name="Faurdal D."/>
            <person name="Vuksanovic O."/>
            <person name="Mourched A.-S."/>
            <person name="Charusanti P."/>
            <person name="Shaw S."/>
            <person name="Blin K."/>
            <person name="Weber T."/>
        </authorList>
    </citation>
    <scope>NUCLEOTIDE SEQUENCE</scope>
    <source>
        <strain evidence="1">NBC_00093</strain>
    </source>
</reference>